<feature type="region of interest" description="Disordered" evidence="1">
    <location>
        <begin position="44"/>
        <end position="64"/>
    </location>
</feature>
<dbReference type="OrthoDB" id="431202at2759"/>
<dbReference type="EMBL" id="GL891382">
    <property type="protein sequence ID" value="EGO51879.1"/>
    <property type="molecule type" value="Genomic_DNA"/>
</dbReference>
<organism evidence="3 4">
    <name type="scientific">Neurospora tetrasperma (strain FGSC 2508 / ATCC MYA-4615 / P0657)</name>
    <dbReference type="NCBI Taxonomy" id="510951"/>
    <lineage>
        <taxon>Eukaryota</taxon>
        <taxon>Fungi</taxon>
        <taxon>Dikarya</taxon>
        <taxon>Ascomycota</taxon>
        <taxon>Pezizomycotina</taxon>
        <taxon>Sordariomycetes</taxon>
        <taxon>Sordariomycetidae</taxon>
        <taxon>Sordariales</taxon>
        <taxon>Sordariaceae</taxon>
        <taxon>Neurospora</taxon>
    </lineage>
</organism>
<feature type="compositionally biased region" description="Basic residues" evidence="1">
    <location>
        <begin position="511"/>
        <end position="521"/>
    </location>
</feature>
<keyword evidence="2" id="KW-0472">Membrane</keyword>
<feature type="compositionally biased region" description="Low complexity" evidence="1">
    <location>
        <begin position="1"/>
        <end position="18"/>
    </location>
</feature>
<feature type="compositionally biased region" description="Low complexity" evidence="1">
    <location>
        <begin position="163"/>
        <end position="180"/>
    </location>
</feature>
<keyword evidence="4" id="KW-1185">Reference proteome</keyword>
<sequence>MQLASSSCSFSNSTFQRSKSGKLGFNNRTAETRQAHLFGTLHRPNQHYTKPVPTVPATPPLSLSGQRRNVDIRLDTPVVKVAGGTLPSHHRLRIGTVNGLHRRLGGEAAAGADTRPDYFVDPQVDTQLNDPDAQDTEPQPFETFPHVVNPPAPTGTVISVTMTPTSQPTSSTSQPASPMAHQTDNNTECRLLGPFAILVQIALGCLALLSLVYKRWRERPQRPVKIWFFDVSKQVFGSVLVHAANVFMSMLTSGKFEIKVLDPVAVAVGTKMVKRAVEYGILSARGEDEYTPNPCSFYLLNLAIDTTLGIPILILIVRLLSRGLQYTPLGQPPESLQSGNYTPLHSPPGTKPRWSWWFKQSIIYFIGLLGMKFCVLIIFMVFPWISRVGDWALGWTEGNERLQIIFVMMLFPLIMNALQYYIIDSYIKKDEKIPEEGAESEGLVTGRGDAEAAGAEQRGRGRGSRGGVYDIISGSDDDAGSSRDGDSDGEEEEDEDEDELPKDKAAEVVGHKKRGFKTRTKAVREEEYDPAVDGDTPTVIGSSSSAVSGVSVKD</sequence>
<dbReference type="VEuPathDB" id="FungiDB:NEUTE1DRAFT_125497"/>
<evidence type="ECO:0000256" key="2">
    <source>
        <dbReference type="SAM" id="Phobius"/>
    </source>
</evidence>
<feature type="region of interest" description="Disordered" evidence="1">
    <location>
        <begin position="438"/>
        <end position="554"/>
    </location>
</feature>
<dbReference type="KEGG" id="nte:NEUTE1DRAFT125497"/>
<evidence type="ECO:0008006" key="5">
    <source>
        <dbReference type="Google" id="ProtNLM"/>
    </source>
</evidence>
<proteinExistence type="predicted"/>
<dbReference type="AlphaFoldDB" id="F8N4P2"/>
<dbReference type="PANTHER" id="PTHR31735:SF1">
    <property type="entry name" value="VACUOLAR MEMBRANE PROTEIN YPL162C"/>
    <property type="match status" value="1"/>
</dbReference>
<dbReference type="HOGENOM" id="CLU_040321_0_1_1"/>
<name>F8N4P2_NEUT8</name>
<dbReference type="GO" id="GO:0016020">
    <property type="term" value="C:membrane"/>
    <property type="evidence" value="ECO:0007669"/>
    <property type="project" value="TreeGrafter"/>
</dbReference>
<dbReference type="RefSeq" id="XP_009855523.1">
    <property type="nucleotide sequence ID" value="XM_009857221.1"/>
</dbReference>
<evidence type="ECO:0000313" key="3">
    <source>
        <dbReference type="EMBL" id="EGO51879.1"/>
    </source>
</evidence>
<keyword evidence="2" id="KW-0812">Transmembrane</keyword>
<feature type="compositionally biased region" description="Low complexity" evidence="1">
    <location>
        <begin position="539"/>
        <end position="554"/>
    </location>
</feature>
<feature type="transmembrane region" description="Helical" evidence="2">
    <location>
        <begin position="234"/>
        <end position="252"/>
    </location>
</feature>
<evidence type="ECO:0000256" key="1">
    <source>
        <dbReference type="SAM" id="MobiDB-lite"/>
    </source>
</evidence>
<protein>
    <recommendedName>
        <fullName evidence="5">Vacuolar membrane protein</fullName>
    </recommendedName>
</protein>
<feature type="transmembrane region" description="Helical" evidence="2">
    <location>
        <begin position="402"/>
        <end position="423"/>
    </location>
</feature>
<dbReference type="Proteomes" id="UP000008065">
    <property type="component" value="Unassembled WGS sequence"/>
</dbReference>
<feature type="region of interest" description="Disordered" evidence="1">
    <location>
        <begin position="1"/>
        <end position="26"/>
    </location>
</feature>
<gene>
    <name evidence="3" type="ORF">NEUTE1DRAFT_125497</name>
</gene>
<keyword evidence="2" id="KW-1133">Transmembrane helix</keyword>
<dbReference type="InterPro" id="IPR022127">
    <property type="entry name" value="STIMATE/YPL162C"/>
</dbReference>
<dbReference type="PANTHER" id="PTHR31735">
    <property type="entry name" value="VACUOLAR MEMBRANE PROTEIN YPL162C"/>
    <property type="match status" value="1"/>
</dbReference>
<feature type="compositionally biased region" description="Acidic residues" evidence="1">
    <location>
        <begin position="487"/>
        <end position="500"/>
    </location>
</feature>
<feature type="compositionally biased region" description="Basic and acidic residues" evidence="1">
    <location>
        <begin position="501"/>
        <end position="510"/>
    </location>
</feature>
<reference evidence="4" key="1">
    <citation type="journal article" date="2011" name="Genetics">
        <title>Massive changes in genome architecture accompany the transition to self-fertility in the filamentous fungus Neurospora tetrasperma.</title>
        <authorList>
            <person name="Ellison C.E."/>
            <person name="Stajich J.E."/>
            <person name="Jacobson D.J."/>
            <person name="Natvig D.O."/>
            <person name="Lapidus A."/>
            <person name="Foster B."/>
            <person name="Aerts A."/>
            <person name="Riley R."/>
            <person name="Lindquist E.A."/>
            <person name="Grigoriev I.V."/>
            <person name="Taylor J.W."/>
        </authorList>
    </citation>
    <scope>NUCLEOTIDE SEQUENCE [LARGE SCALE GENOMIC DNA]</scope>
    <source>
        <strain evidence="4">FGSC 2508 / P0657</strain>
    </source>
</reference>
<feature type="transmembrane region" description="Helical" evidence="2">
    <location>
        <begin position="297"/>
        <end position="320"/>
    </location>
</feature>
<evidence type="ECO:0000313" key="4">
    <source>
        <dbReference type="Proteomes" id="UP000008065"/>
    </source>
</evidence>
<feature type="region of interest" description="Disordered" evidence="1">
    <location>
        <begin position="163"/>
        <end position="182"/>
    </location>
</feature>
<feature type="transmembrane region" description="Helical" evidence="2">
    <location>
        <begin position="191"/>
        <end position="213"/>
    </location>
</feature>
<accession>F8N4P2</accession>
<dbReference type="Pfam" id="PF12400">
    <property type="entry name" value="STIMATE"/>
    <property type="match status" value="1"/>
</dbReference>
<dbReference type="GeneID" id="20824800"/>
<feature type="transmembrane region" description="Helical" evidence="2">
    <location>
        <begin position="362"/>
        <end position="382"/>
    </location>
</feature>